<sequence length="60" mass="7109">MKVRDKRRPAEGEPGWTGQVKDFIAEARYRRTSRERPAILPAQSRKNEALIRQFRRTKAK</sequence>
<organism evidence="1 2">
    <name type="scientific">Cyphomyrmex costatus</name>
    <dbReference type="NCBI Taxonomy" id="456900"/>
    <lineage>
        <taxon>Eukaryota</taxon>
        <taxon>Metazoa</taxon>
        <taxon>Ecdysozoa</taxon>
        <taxon>Arthropoda</taxon>
        <taxon>Hexapoda</taxon>
        <taxon>Insecta</taxon>
        <taxon>Pterygota</taxon>
        <taxon>Neoptera</taxon>
        <taxon>Endopterygota</taxon>
        <taxon>Hymenoptera</taxon>
        <taxon>Apocrita</taxon>
        <taxon>Aculeata</taxon>
        <taxon>Formicoidea</taxon>
        <taxon>Formicidae</taxon>
        <taxon>Myrmicinae</taxon>
        <taxon>Cyphomyrmex</taxon>
    </lineage>
</organism>
<evidence type="ECO:0000313" key="1">
    <source>
        <dbReference type="EMBL" id="KYM94907.1"/>
    </source>
</evidence>
<dbReference type="Proteomes" id="UP000078542">
    <property type="component" value="Unassembled WGS sequence"/>
</dbReference>
<protein>
    <submittedName>
        <fullName evidence="1">Uncharacterized protein</fullName>
    </submittedName>
</protein>
<dbReference type="EMBL" id="KQ978344">
    <property type="protein sequence ID" value="KYM94907.1"/>
    <property type="molecule type" value="Genomic_DNA"/>
</dbReference>
<gene>
    <name evidence="1" type="ORF">ALC62_14502</name>
</gene>
<evidence type="ECO:0000313" key="2">
    <source>
        <dbReference type="Proteomes" id="UP000078542"/>
    </source>
</evidence>
<dbReference type="AlphaFoldDB" id="A0A195C237"/>
<reference evidence="1 2" key="1">
    <citation type="submission" date="2016-03" db="EMBL/GenBank/DDBJ databases">
        <title>Cyphomyrmex costatus WGS genome.</title>
        <authorList>
            <person name="Nygaard S."/>
            <person name="Hu H."/>
            <person name="Boomsma J."/>
            <person name="Zhang G."/>
        </authorList>
    </citation>
    <scope>NUCLEOTIDE SEQUENCE [LARGE SCALE GENOMIC DNA]</scope>
    <source>
        <strain evidence="1">MS0001</strain>
        <tissue evidence="1">Whole body</tissue>
    </source>
</reference>
<keyword evidence="2" id="KW-1185">Reference proteome</keyword>
<name>A0A195C237_9HYME</name>
<proteinExistence type="predicted"/>
<accession>A0A195C237</accession>